<evidence type="ECO:0000256" key="5">
    <source>
        <dbReference type="ARBA" id="ARBA00023180"/>
    </source>
</evidence>
<dbReference type="GO" id="GO:0005125">
    <property type="term" value="F:cytokine activity"/>
    <property type="evidence" value="ECO:0007669"/>
    <property type="project" value="UniProtKB-KW"/>
</dbReference>
<dbReference type="Gene3D" id="2.60.120.40">
    <property type="match status" value="1"/>
</dbReference>
<evidence type="ECO:0000256" key="1">
    <source>
        <dbReference type="ARBA" id="ARBA00004613"/>
    </source>
</evidence>
<protein>
    <submittedName>
        <fullName evidence="6">Uncharacterized protein</fullName>
    </submittedName>
</protein>
<dbReference type="InterPro" id="IPR008983">
    <property type="entry name" value="Tumour_necrosis_fac-like_dom"/>
</dbReference>
<evidence type="ECO:0000256" key="4">
    <source>
        <dbReference type="ARBA" id="ARBA00023157"/>
    </source>
</evidence>
<proteinExistence type="predicted"/>
<dbReference type="GO" id="GO:0005615">
    <property type="term" value="C:extracellular space"/>
    <property type="evidence" value="ECO:0007669"/>
    <property type="project" value="UniProtKB-KW"/>
</dbReference>
<organism evidence="6 7">
    <name type="scientific">Rhamnusium bicolor</name>
    <dbReference type="NCBI Taxonomy" id="1586634"/>
    <lineage>
        <taxon>Eukaryota</taxon>
        <taxon>Metazoa</taxon>
        <taxon>Ecdysozoa</taxon>
        <taxon>Arthropoda</taxon>
        <taxon>Hexapoda</taxon>
        <taxon>Insecta</taxon>
        <taxon>Pterygota</taxon>
        <taxon>Neoptera</taxon>
        <taxon>Endopterygota</taxon>
        <taxon>Coleoptera</taxon>
        <taxon>Polyphaga</taxon>
        <taxon>Cucujiformia</taxon>
        <taxon>Chrysomeloidea</taxon>
        <taxon>Cerambycidae</taxon>
        <taxon>Lepturinae</taxon>
        <taxon>Rhagiini</taxon>
        <taxon>Rhamnusium</taxon>
    </lineage>
</organism>
<dbReference type="EMBL" id="JANEYF010003153">
    <property type="protein sequence ID" value="KAJ8938826.1"/>
    <property type="molecule type" value="Genomic_DNA"/>
</dbReference>
<keyword evidence="3" id="KW-0964">Secreted</keyword>
<evidence type="ECO:0000256" key="3">
    <source>
        <dbReference type="ARBA" id="ARBA00022525"/>
    </source>
</evidence>
<sequence>MVRIIKRIKKHTLYDDDQTDPDILLGRPDEPSYYFEYENYDQPMLNKTDVIDENIKELLDNIKTVTDDFTKQAKQLPRKRRNVIAATNDGIVINSESYAERRARNNTRNKIHSRNGFAASAVSSESYFSRVTPWLSPRQYNADDTTATTSPYMRKHVKYPTRPPPPVFTRKSRVMHNEDKSKAFRQVVKKSSLKSGDVLSSNIYYLDEHDTTGFRVFKNREIILQCTVTAHSIEGRLKGNTCYTAGVEYLSENDRISLADITDGRYSLFEPGKSFFGLIKLGDVKIKQN</sequence>
<dbReference type="Proteomes" id="UP001162156">
    <property type="component" value="Unassembled WGS sequence"/>
</dbReference>
<keyword evidence="5" id="KW-0325">Glycoprotein</keyword>
<reference evidence="6" key="1">
    <citation type="journal article" date="2023" name="Insect Mol. Biol.">
        <title>Genome sequencing provides insights into the evolution of gene families encoding plant cell wall-degrading enzymes in longhorned beetles.</title>
        <authorList>
            <person name="Shin N.R."/>
            <person name="Okamura Y."/>
            <person name="Kirsch R."/>
            <person name="Pauchet Y."/>
        </authorList>
    </citation>
    <scope>NUCLEOTIDE SEQUENCE</scope>
    <source>
        <strain evidence="6">RBIC_L_NR</strain>
    </source>
</reference>
<name>A0AAV8XJ66_9CUCU</name>
<keyword evidence="2" id="KW-0202">Cytokine</keyword>
<evidence type="ECO:0000256" key="2">
    <source>
        <dbReference type="ARBA" id="ARBA00022514"/>
    </source>
</evidence>
<gene>
    <name evidence="6" type="ORF">NQ314_011317</name>
</gene>
<dbReference type="PANTHER" id="PTHR15151">
    <property type="entry name" value="PROTEIN EIGER"/>
    <property type="match status" value="1"/>
</dbReference>
<keyword evidence="7" id="KW-1185">Reference proteome</keyword>
<evidence type="ECO:0000313" key="6">
    <source>
        <dbReference type="EMBL" id="KAJ8938826.1"/>
    </source>
</evidence>
<comment type="subcellular location">
    <subcellularLocation>
        <location evidence="1">Secreted</location>
    </subcellularLocation>
</comment>
<dbReference type="SUPFAM" id="SSF49842">
    <property type="entry name" value="TNF-like"/>
    <property type="match status" value="1"/>
</dbReference>
<dbReference type="PANTHER" id="PTHR15151:SF24">
    <property type="entry name" value="A PROLIFERATION-INDUCING LIGAND-LIKE PROTEIN-RELATED"/>
    <property type="match status" value="1"/>
</dbReference>
<keyword evidence="4" id="KW-1015">Disulfide bond</keyword>
<evidence type="ECO:0000313" key="7">
    <source>
        <dbReference type="Proteomes" id="UP001162156"/>
    </source>
</evidence>
<dbReference type="AlphaFoldDB" id="A0AAV8XJ66"/>
<dbReference type="InterPro" id="IPR051748">
    <property type="entry name" value="TNF_Ligand_Superfamily"/>
</dbReference>
<accession>A0AAV8XJ66</accession>
<comment type="caution">
    <text evidence="6">The sequence shown here is derived from an EMBL/GenBank/DDBJ whole genome shotgun (WGS) entry which is preliminary data.</text>
</comment>